<keyword evidence="4" id="KW-1185">Reference proteome</keyword>
<dbReference type="AlphaFoldDB" id="A0A1P8U5Q1"/>
<gene>
    <name evidence="3" type="ORF">BOH66_03330</name>
</gene>
<evidence type="ECO:0000313" key="3">
    <source>
        <dbReference type="EMBL" id="APZ33416.1"/>
    </source>
</evidence>
<evidence type="ECO:0000256" key="1">
    <source>
        <dbReference type="SAM" id="SignalP"/>
    </source>
</evidence>
<dbReference type="Pfam" id="PF10988">
    <property type="entry name" value="DUF2807"/>
    <property type="match status" value="1"/>
</dbReference>
<keyword evidence="1" id="KW-0732">Signal</keyword>
<dbReference type="Proteomes" id="UP000187185">
    <property type="component" value="Chromosome"/>
</dbReference>
<accession>A0A1P8U5Q1</accession>
<dbReference type="EMBL" id="CP018762">
    <property type="protein sequence ID" value="APZ33416.1"/>
    <property type="molecule type" value="Genomic_DNA"/>
</dbReference>
<feature type="chain" id="PRO_5039192556" description="Putative auto-transporter adhesin head GIN domain-containing protein" evidence="1">
    <location>
        <begin position="27"/>
        <end position="235"/>
    </location>
</feature>
<feature type="signal peptide" evidence="1">
    <location>
        <begin position="1"/>
        <end position="26"/>
    </location>
</feature>
<protein>
    <recommendedName>
        <fullName evidence="2">Putative auto-transporter adhesin head GIN domain-containing protein</fullName>
    </recommendedName>
</protein>
<evidence type="ECO:0000313" key="4">
    <source>
        <dbReference type="Proteomes" id="UP000187185"/>
    </source>
</evidence>
<organism evidence="3 4">
    <name type="scientific">Microbacterium aurum</name>
    <dbReference type="NCBI Taxonomy" id="36805"/>
    <lineage>
        <taxon>Bacteria</taxon>
        <taxon>Bacillati</taxon>
        <taxon>Actinomycetota</taxon>
        <taxon>Actinomycetes</taxon>
        <taxon>Micrococcales</taxon>
        <taxon>Microbacteriaceae</taxon>
        <taxon>Microbacterium</taxon>
    </lineage>
</organism>
<dbReference type="KEGG" id="maur:BOH66_03330"/>
<sequence length="235" mass="23350">MIGRTTLVVAALAVTAPLAACGPVLLAGPRATQERDIAGVSALDLRTSGDLTVTVGETESLTITAASNVISSLTAEVDDGTLVLDSDLGALGPTLIRYELTVRSLDRVRITGSGSVSGAGAFGRTGTIEIRGSGSATLTGVETDDLTVTVVGSGDVTVEGASESLQLTLDGSADVDAGDLRTKTASASLRGSADARVHVSEDLDATVSGSSELVYTGDPAQITRGTSGSGEIAAG</sequence>
<reference evidence="3 4" key="1">
    <citation type="submission" date="2016-12" db="EMBL/GenBank/DDBJ databases">
        <title>Complete genome sequence of Microbacterium aurum KACC 15219.</title>
        <authorList>
            <person name="Jung Y."/>
            <person name="Shin J.-H."/>
            <person name="Lee Y.-J."/>
            <person name="Yi H."/>
            <person name="Bahn Y.-S."/>
            <person name="Kim J.F."/>
            <person name="Lee D.-W."/>
        </authorList>
    </citation>
    <scope>NUCLEOTIDE SEQUENCE [LARGE SCALE GENOMIC DNA]</scope>
    <source>
        <strain evidence="3 4">KACC 15219</strain>
    </source>
</reference>
<dbReference type="STRING" id="36805.BOH66_03330"/>
<evidence type="ECO:0000259" key="2">
    <source>
        <dbReference type="Pfam" id="PF10988"/>
    </source>
</evidence>
<name>A0A1P8U5Q1_9MICO</name>
<dbReference type="Gene3D" id="2.160.20.120">
    <property type="match status" value="1"/>
</dbReference>
<feature type="domain" description="Putative auto-transporter adhesin head GIN" evidence="2">
    <location>
        <begin position="42"/>
        <end position="219"/>
    </location>
</feature>
<proteinExistence type="predicted"/>
<dbReference type="InterPro" id="IPR021255">
    <property type="entry name" value="DUF2807"/>
</dbReference>